<proteinExistence type="predicted"/>
<dbReference type="AlphaFoldDB" id="A0A1H6FLB2"/>
<organism evidence="1 2">
    <name type="scientific">Thermoleophilum album</name>
    <dbReference type="NCBI Taxonomy" id="29539"/>
    <lineage>
        <taxon>Bacteria</taxon>
        <taxon>Bacillati</taxon>
        <taxon>Actinomycetota</taxon>
        <taxon>Thermoleophilia</taxon>
        <taxon>Thermoleophilales</taxon>
        <taxon>Thermoleophilaceae</taxon>
        <taxon>Thermoleophilum</taxon>
    </lineage>
</organism>
<dbReference type="EMBL" id="FNWJ01000001">
    <property type="protein sequence ID" value="SEH11659.1"/>
    <property type="molecule type" value="Genomic_DNA"/>
</dbReference>
<keyword evidence="2" id="KW-1185">Reference proteome</keyword>
<dbReference type="SUPFAM" id="SSF53448">
    <property type="entry name" value="Nucleotide-diphospho-sugar transferases"/>
    <property type="match status" value="1"/>
</dbReference>
<dbReference type="RefSeq" id="WP_093116470.1">
    <property type="nucleotide sequence ID" value="NZ_FNWJ01000001.1"/>
</dbReference>
<dbReference type="Proteomes" id="UP000222056">
    <property type="component" value="Unassembled WGS sequence"/>
</dbReference>
<dbReference type="OrthoDB" id="2369748at2"/>
<accession>A0A1H6FLB2</accession>
<evidence type="ECO:0000313" key="2">
    <source>
        <dbReference type="Proteomes" id="UP000222056"/>
    </source>
</evidence>
<protein>
    <recommendedName>
        <fullName evidence="3">Glycosyl transferase family 2</fullName>
    </recommendedName>
</protein>
<reference evidence="2" key="1">
    <citation type="submission" date="2016-10" db="EMBL/GenBank/DDBJ databases">
        <authorList>
            <person name="Varghese N."/>
            <person name="Submissions S."/>
        </authorList>
    </citation>
    <scope>NUCLEOTIDE SEQUENCE [LARGE SCALE GENOMIC DNA]</scope>
    <source>
        <strain evidence="2">ATCC 35263</strain>
    </source>
</reference>
<evidence type="ECO:0000313" key="1">
    <source>
        <dbReference type="EMBL" id="SEH11659.1"/>
    </source>
</evidence>
<gene>
    <name evidence="1" type="ORF">SAMN02745716_0840</name>
</gene>
<dbReference type="InterPro" id="IPR029044">
    <property type="entry name" value="Nucleotide-diphossugar_trans"/>
</dbReference>
<name>A0A1H6FLB2_THEAL</name>
<dbReference type="STRING" id="29539.SAMN02745716_0840"/>
<evidence type="ECO:0008006" key="3">
    <source>
        <dbReference type="Google" id="ProtNLM"/>
    </source>
</evidence>
<sequence>MNREPRREDVLSGRVGYVGRRQPLLRLADRFLDLLDTLAGTRRRLDRVAPRLPRRRILALCLYRSTRAETVRNLVGDLLSSSRHSVTVRLGALDAGAPELARLTVARHLDGGKFENLDRLLAEHPSWGEFDWLLVIDDDVVLPPRFLDRLVTACEVLGFDLAQPALSRASHGAWQVTRRRPCLLGRTTRFVEIGPVTVFSRRAAGALLPFPPLRYGWGLELHWAALAARSRLRLGIVDAVVVRHEQTPVAATYDADAAIEEALRFLRERPFLPAATAATTLARYRRLPASVSDR</sequence>